<organism evidence="1 2">
    <name type="scientific">Candidatus Roizmanbacteria bacterium GW2011_GWB1_40_7</name>
    <dbReference type="NCBI Taxonomy" id="1618482"/>
    <lineage>
        <taxon>Bacteria</taxon>
        <taxon>Candidatus Roizmaniibacteriota</taxon>
    </lineage>
</organism>
<evidence type="ECO:0008006" key="3">
    <source>
        <dbReference type="Google" id="ProtNLM"/>
    </source>
</evidence>
<dbReference type="Proteomes" id="UP000034664">
    <property type="component" value="Unassembled WGS sequence"/>
</dbReference>
<comment type="caution">
    <text evidence="1">The sequence shown here is derived from an EMBL/GenBank/DDBJ whole genome shotgun (WGS) entry which is preliminary data.</text>
</comment>
<proteinExistence type="predicted"/>
<accession>A0A0G0VFS5</accession>
<dbReference type="EMBL" id="LBZM01000041">
    <property type="protein sequence ID" value="KKR70910.1"/>
    <property type="molecule type" value="Genomic_DNA"/>
</dbReference>
<gene>
    <name evidence="1" type="ORF">UU14_C0041G0004</name>
</gene>
<evidence type="ECO:0000313" key="2">
    <source>
        <dbReference type="Proteomes" id="UP000034664"/>
    </source>
</evidence>
<dbReference type="AlphaFoldDB" id="A0A0G0VFS5"/>
<evidence type="ECO:0000313" key="1">
    <source>
        <dbReference type="EMBL" id="KKR70910.1"/>
    </source>
</evidence>
<reference evidence="1 2" key="1">
    <citation type="journal article" date="2015" name="Nature">
        <title>rRNA introns, odd ribosomes, and small enigmatic genomes across a large radiation of phyla.</title>
        <authorList>
            <person name="Brown C.T."/>
            <person name="Hug L.A."/>
            <person name="Thomas B.C."/>
            <person name="Sharon I."/>
            <person name="Castelle C.J."/>
            <person name="Singh A."/>
            <person name="Wilkins M.J."/>
            <person name="Williams K.H."/>
            <person name="Banfield J.F."/>
        </authorList>
    </citation>
    <scope>NUCLEOTIDE SEQUENCE [LARGE SCALE GENOMIC DNA]</scope>
</reference>
<protein>
    <recommendedName>
        <fullName evidence="3">ParB/Sulfiredoxin domain-containing protein</fullName>
    </recommendedName>
</protein>
<sequence>MQKKWKTENIAIKNLSLWDENARFSDQYFNLPEEELLKHFLSTKFQVSKLAGEIEKDFDLPQLEKLVVWRFNDRNIVLEGNRRIAAYKLMADPAPAGHDSKFGKMGAKIGITEDFAVECLVTDDIEKGYRFIERKHLNSNNEMAWGSAEVAYHKERRGKAGEKELIRVGITKIVNGLDIANELKEAVLGPGYVTTFWRLIGQAPAQQFFGFSFDDDKKLKIKDTDFDKKLKVIIWDVLKNGHYNGKLFSRLNNKEISNYLQSISDQDYELVSKEIREVTSKKQKNIFGQAVSGYDVLRLRKTPITKGTDELFGRTLALESGRVNDLYRALIDIDKKNRGNDAVLPFLGMALRLLVEVAARVYYEKQENGQKAKKDQICETFLKEAKKELKQHQKNDVSLTNEWLSDQRNLGAILDKYAHGNIIYKRADILKDSFIVADILDFYFSKKV</sequence>
<name>A0A0G0VFS5_9BACT</name>